<evidence type="ECO:0000313" key="1">
    <source>
        <dbReference type="EMBL" id="WMV45833.1"/>
    </source>
</evidence>
<reference evidence="1" key="1">
    <citation type="submission" date="2023-08" db="EMBL/GenBank/DDBJ databases">
        <title>A de novo genome assembly of Solanum verrucosum Schlechtendal, a Mexican diploid species geographically isolated from the other diploid A-genome species in potato relatives.</title>
        <authorList>
            <person name="Hosaka K."/>
        </authorList>
    </citation>
    <scope>NUCLEOTIDE SEQUENCE</scope>
    <source>
        <tissue evidence="1">Young leaves</tissue>
    </source>
</reference>
<protein>
    <submittedName>
        <fullName evidence="1">Uncharacterized protein</fullName>
    </submittedName>
</protein>
<sequence length="83" mass="9379">MMAHDNREVVFPMNPNVGVHDHESDAGGKGGVGRISTYGCCTNFVQPMERRRPVDVGHLVWEKFKVAFPDRLFPLEIREAKVV</sequence>
<organism evidence="1 2">
    <name type="scientific">Solanum verrucosum</name>
    <dbReference type="NCBI Taxonomy" id="315347"/>
    <lineage>
        <taxon>Eukaryota</taxon>
        <taxon>Viridiplantae</taxon>
        <taxon>Streptophyta</taxon>
        <taxon>Embryophyta</taxon>
        <taxon>Tracheophyta</taxon>
        <taxon>Spermatophyta</taxon>
        <taxon>Magnoliopsida</taxon>
        <taxon>eudicotyledons</taxon>
        <taxon>Gunneridae</taxon>
        <taxon>Pentapetalae</taxon>
        <taxon>asterids</taxon>
        <taxon>lamiids</taxon>
        <taxon>Solanales</taxon>
        <taxon>Solanaceae</taxon>
        <taxon>Solanoideae</taxon>
        <taxon>Solaneae</taxon>
        <taxon>Solanum</taxon>
    </lineage>
</organism>
<dbReference type="AlphaFoldDB" id="A0AAF0UGJ8"/>
<keyword evidence="2" id="KW-1185">Reference proteome</keyword>
<evidence type="ECO:0000313" key="2">
    <source>
        <dbReference type="Proteomes" id="UP001234989"/>
    </source>
</evidence>
<dbReference type="Proteomes" id="UP001234989">
    <property type="component" value="Chromosome 9"/>
</dbReference>
<proteinExistence type="predicted"/>
<name>A0AAF0UGJ8_SOLVR</name>
<accession>A0AAF0UGJ8</accession>
<dbReference type="EMBL" id="CP133620">
    <property type="protein sequence ID" value="WMV45833.1"/>
    <property type="molecule type" value="Genomic_DNA"/>
</dbReference>
<gene>
    <name evidence="1" type="ORF">MTR67_039218</name>
</gene>